<keyword evidence="1" id="KW-0472">Membrane</keyword>
<reference evidence="2" key="2">
    <citation type="submission" date="2020-09" db="EMBL/GenBank/DDBJ databases">
        <authorList>
            <person name="Sun Q."/>
            <person name="Kim S."/>
        </authorList>
    </citation>
    <scope>NUCLEOTIDE SEQUENCE</scope>
    <source>
        <strain evidence="2">KCTC 23732</strain>
    </source>
</reference>
<dbReference type="RefSeq" id="WP_189385692.1">
    <property type="nucleotide sequence ID" value="NZ_BAABFY010000048.1"/>
</dbReference>
<reference evidence="2" key="1">
    <citation type="journal article" date="2014" name="Int. J. Syst. Evol. Microbiol.">
        <title>Complete genome sequence of Corynebacterium casei LMG S-19264T (=DSM 44701T), isolated from a smear-ripened cheese.</title>
        <authorList>
            <consortium name="US DOE Joint Genome Institute (JGI-PGF)"/>
            <person name="Walter F."/>
            <person name="Albersmeier A."/>
            <person name="Kalinowski J."/>
            <person name="Ruckert C."/>
        </authorList>
    </citation>
    <scope>NUCLEOTIDE SEQUENCE</scope>
    <source>
        <strain evidence="2">KCTC 23732</strain>
    </source>
</reference>
<feature type="transmembrane region" description="Helical" evidence="1">
    <location>
        <begin position="6"/>
        <end position="25"/>
    </location>
</feature>
<dbReference type="AlphaFoldDB" id="A0A918JPF5"/>
<keyword evidence="3" id="KW-1185">Reference proteome</keyword>
<dbReference type="Proteomes" id="UP000608345">
    <property type="component" value="Unassembled WGS sequence"/>
</dbReference>
<dbReference type="EMBL" id="BMYS01000019">
    <property type="protein sequence ID" value="GGW92788.1"/>
    <property type="molecule type" value="Genomic_DNA"/>
</dbReference>
<sequence length="56" mass="6152">MIFSDVPLHLIFVLGIIIVFIGIGLKDHNPGIVVMGLGLIIMIFVIIQKAIEVFGY</sequence>
<accession>A0A918JPF5</accession>
<comment type="caution">
    <text evidence="2">The sequence shown here is derived from an EMBL/GenBank/DDBJ whole genome shotgun (WGS) entry which is preliminary data.</text>
</comment>
<gene>
    <name evidence="2" type="ORF">GCM10011450_23450</name>
</gene>
<evidence type="ECO:0000313" key="3">
    <source>
        <dbReference type="Proteomes" id="UP000608345"/>
    </source>
</evidence>
<organism evidence="2 3">
    <name type="scientific">Advenella faeciporci</name>
    <dbReference type="NCBI Taxonomy" id="797535"/>
    <lineage>
        <taxon>Bacteria</taxon>
        <taxon>Pseudomonadati</taxon>
        <taxon>Pseudomonadota</taxon>
        <taxon>Betaproteobacteria</taxon>
        <taxon>Burkholderiales</taxon>
        <taxon>Alcaligenaceae</taxon>
    </lineage>
</organism>
<keyword evidence="1" id="KW-0812">Transmembrane</keyword>
<evidence type="ECO:0000256" key="1">
    <source>
        <dbReference type="SAM" id="Phobius"/>
    </source>
</evidence>
<keyword evidence="1" id="KW-1133">Transmembrane helix</keyword>
<feature type="transmembrane region" description="Helical" evidence="1">
    <location>
        <begin position="32"/>
        <end position="51"/>
    </location>
</feature>
<protein>
    <submittedName>
        <fullName evidence="2">Uncharacterized protein</fullName>
    </submittedName>
</protein>
<proteinExistence type="predicted"/>
<name>A0A918JPF5_9BURK</name>
<evidence type="ECO:0000313" key="2">
    <source>
        <dbReference type="EMBL" id="GGW92788.1"/>
    </source>
</evidence>